<proteinExistence type="predicted"/>
<feature type="coiled-coil region" evidence="1">
    <location>
        <begin position="19"/>
        <end position="46"/>
    </location>
</feature>
<evidence type="ECO:0000256" key="1">
    <source>
        <dbReference type="SAM" id="Coils"/>
    </source>
</evidence>
<keyword evidence="1" id="KW-0175">Coiled coil</keyword>
<dbReference type="AlphaFoldDB" id="A0A7K5RCA8"/>
<gene>
    <name evidence="2" type="primary">Qrich2_1</name>
    <name evidence="2" type="ORF">PRUHIM_R11608</name>
</gene>
<dbReference type="OrthoDB" id="5981048at2759"/>
<dbReference type="EMBL" id="VYZK01003045">
    <property type="protein sequence ID" value="NWT77363.1"/>
    <property type="molecule type" value="Genomic_DNA"/>
</dbReference>
<keyword evidence="3" id="KW-1185">Reference proteome</keyword>
<dbReference type="Proteomes" id="UP000566454">
    <property type="component" value="Unassembled WGS sequence"/>
</dbReference>
<feature type="coiled-coil region" evidence="1">
    <location>
        <begin position="96"/>
        <end position="123"/>
    </location>
</feature>
<protein>
    <submittedName>
        <fullName evidence="2">QRIC2 protein</fullName>
    </submittedName>
</protein>
<sequence length="183" mass="21146">RTVPKQPCRANPALALIPLARALQQETKLELQKMEEQQEMRSATLEQLVTETVNKVNEQFLLPFLQLGETNEDLQDEQEERNGDCSSCTFNIRACLGKLLQRCEKLQEQVESLEARQMAMRKLNKIMKNCYMVFPSKELEHDQERLNNVEATVVQMKGDCEKLTFVSGTLQKDSEQKQKEIEV</sequence>
<accession>A0A7K5RCA8</accession>
<evidence type="ECO:0000313" key="3">
    <source>
        <dbReference type="Proteomes" id="UP000566454"/>
    </source>
</evidence>
<feature type="non-terminal residue" evidence="2">
    <location>
        <position position="183"/>
    </location>
</feature>
<comment type="caution">
    <text evidence="2">The sequence shown here is derived from an EMBL/GenBank/DDBJ whole genome shotgun (WGS) entry which is preliminary data.</text>
</comment>
<reference evidence="2 3" key="1">
    <citation type="submission" date="2019-09" db="EMBL/GenBank/DDBJ databases">
        <title>Bird 10,000 Genomes (B10K) Project - Family phase.</title>
        <authorList>
            <person name="Zhang G."/>
        </authorList>
    </citation>
    <scope>NUCLEOTIDE SEQUENCE [LARGE SCALE GENOMIC DNA]</scope>
    <source>
        <strain evidence="2">B10K-DU-013-18</strain>
        <tissue evidence="2">Muscle</tissue>
    </source>
</reference>
<feature type="non-terminal residue" evidence="2">
    <location>
        <position position="1"/>
    </location>
</feature>
<evidence type="ECO:0000313" key="2">
    <source>
        <dbReference type="EMBL" id="NWT77363.1"/>
    </source>
</evidence>
<organism evidence="2 3">
    <name type="scientific">Prunella himalayana</name>
    <dbReference type="NCBI Taxonomy" id="670356"/>
    <lineage>
        <taxon>Eukaryota</taxon>
        <taxon>Metazoa</taxon>
        <taxon>Chordata</taxon>
        <taxon>Craniata</taxon>
        <taxon>Vertebrata</taxon>
        <taxon>Euteleostomi</taxon>
        <taxon>Archelosauria</taxon>
        <taxon>Archosauria</taxon>
        <taxon>Dinosauria</taxon>
        <taxon>Saurischia</taxon>
        <taxon>Theropoda</taxon>
        <taxon>Coelurosauria</taxon>
        <taxon>Aves</taxon>
        <taxon>Neognathae</taxon>
        <taxon>Neoaves</taxon>
        <taxon>Telluraves</taxon>
        <taxon>Australaves</taxon>
        <taxon>Passeriformes</taxon>
        <taxon>Passeroidea</taxon>
        <taxon>Prunellidae</taxon>
        <taxon>Prunella</taxon>
    </lineage>
</organism>
<name>A0A7K5RCA8_9PASE</name>